<comment type="catalytic activity">
    <reaction evidence="10">
        <text>S-hexadecanoyl-L-cysteinyl-[protein] + H2O = L-cysteinyl-[protein] + hexadecanoate + H(+)</text>
        <dbReference type="Rhea" id="RHEA:19233"/>
        <dbReference type="Rhea" id="RHEA-COMP:10131"/>
        <dbReference type="Rhea" id="RHEA-COMP:11032"/>
        <dbReference type="ChEBI" id="CHEBI:7896"/>
        <dbReference type="ChEBI" id="CHEBI:15377"/>
        <dbReference type="ChEBI" id="CHEBI:15378"/>
        <dbReference type="ChEBI" id="CHEBI:29950"/>
        <dbReference type="ChEBI" id="CHEBI:74151"/>
        <dbReference type="EC" id="3.1.2.22"/>
    </reaction>
    <physiologicalReaction direction="left-to-right" evidence="10">
        <dbReference type="Rhea" id="RHEA:19234"/>
    </physiologicalReaction>
</comment>
<comment type="caution">
    <text evidence="13">The sequence shown here is derived from an EMBL/GenBank/DDBJ whole genome shotgun (WGS) entry which is preliminary data.</text>
</comment>
<dbReference type="Gene3D" id="3.40.50.1820">
    <property type="entry name" value="alpha/beta hydrolase"/>
    <property type="match status" value="1"/>
</dbReference>
<evidence type="ECO:0000256" key="9">
    <source>
        <dbReference type="ARBA" id="ARBA00046047"/>
    </source>
</evidence>
<sequence length="277" mass="30134">MPESDNLDFLDVPNPAGGAWRIARRLRPAGPAGGNAPGLVWLGGFASDMEGTKANFLDEWARERGRAYLRFDYSGHGRSGGRFQDGCIGDWLEQSLFLFEGSTRGPQIVVGSSMGAWIALLLARRLAEKGESGRLAGLVLLAPAVDFTEALIFASLDEAARRALEEKGVFMRPSDYGPDPTPITRKLIEEGRRHLLLGGEIRAYARVHILQGMRDADVPWRHALTIVEHLSADPATLTFIADGDHRLSREEDLAQIAAAIETMSGPPPGEPPPTLFD</sequence>
<evidence type="ECO:0000256" key="4">
    <source>
        <dbReference type="ARBA" id="ARBA00039132"/>
    </source>
</evidence>
<dbReference type="EMBL" id="JAZHYN010000010">
    <property type="protein sequence ID" value="MEF3365917.1"/>
    <property type="molecule type" value="Genomic_DNA"/>
</dbReference>
<keyword evidence="14" id="KW-1185">Reference proteome</keyword>
<evidence type="ECO:0000256" key="11">
    <source>
        <dbReference type="ARBA" id="ARBA00047972"/>
    </source>
</evidence>
<reference evidence="13 14" key="1">
    <citation type="submission" date="2024-02" db="EMBL/GenBank/DDBJ databases">
        <authorList>
            <person name="Grouzdev D."/>
        </authorList>
    </citation>
    <scope>NUCLEOTIDE SEQUENCE [LARGE SCALE GENOMIC DNA]</scope>
    <source>
        <strain evidence="13 14">9N</strain>
    </source>
</reference>
<comment type="function">
    <text evidence="9">Acts as an acyl-protein thioesterase that hydrolyzes fatty acids from acylated residues in proteins. Regulates the mitochondrial S-depalmitoylation of the nucleophilic active site residue of peroxiredoxin-5/PRDX5, a key antioxidant protein, therefore modulating mitochondrial antioxidant ability. Also catalyzes the deglucuronidation of mycophenolic acid acyl-glucuronide, an active metabolite of the immunosuppressant drug mycophenolate.</text>
</comment>
<evidence type="ECO:0000256" key="1">
    <source>
        <dbReference type="ARBA" id="ARBA00012423"/>
    </source>
</evidence>
<evidence type="ECO:0000256" key="5">
    <source>
        <dbReference type="ARBA" id="ARBA00039314"/>
    </source>
</evidence>
<dbReference type="PANTHER" id="PTHR16138:SF7">
    <property type="entry name" value="PALMITOYL-PROTEIN THIOESTERASE ABHD10, MITOCHONDRIAL"/>
    <property type="match status" value="1"/>
</dbReference>
<dbReference type="Proteomes" id="UP001350748">
    <property type="component" value="Unassembled WGS sequence"/>
</dbReference>
<feature type="domain" description="AB hydrolase-1" evidence="12">
    <location>
        <begin position="57"/>
        <end position="258"/>
    </location>
</feature>
<dbReference type="EC" id="3.1.1.93" evidence="4"/>
<dbReference type="PANTHER" id="PTHR16138">
    <property type="entry name" value="MYCOPHENOLIC ACID ACYL-GLUCURONIDE ESTERASE, MITOCHONDRIAL"/>
    <property type="match status" value="1"/>
</dbReference>
<dbReference type="InterPro" id="IPR029058">
    <property type="entry name" value="AB_hydrolase_fold"/>
</dbReference>
<accession>A0ABU7XFU8</accession>
<keyword evidence="2 13" id="KW-0378">Hydrolase</keyword>
<evidence type="ECO:0000313" key="13">
    <source>
        <dbReference type="EMBL" id="MEF3365917.1"/>
    </source>
</evidence>
<gene>
    <name evidence="13" type="ORF">V3H18_05150</name>
</gene>
<dbReference type="SUPFAM" id="SSF53474">
    <property type="entry name" value="alpha/beta-Hydrolases"/>
    <property type="match status" value="1"/>
</dbReference>
<organism evidence="13 14">
    <name type="scientific">Methylocystis borbori</name>
    <dbReference type="NCBI Taxonomy" id="3118750"/>
    <lineage>
        <taxon>Bacteria</taxon>
        <taxon>Pseudomonadati</taxon>
        <taxon>Pseudomonadota</taxon>
        <taxon>Alphaproteobacteria</taxon>
        <taxon>Hyphomicrobiales</taxon>
        <taxon>Methylocystaceae</taxon>
        <taxon>Methylocystis</taxon>
    </lineage>
</organism>
<evidence type="ECO:0000256" key="8">
    <source>
        <dbReference type="ARBA" id="ARBA00042704"/>
    </source>
</evidence>
<name>A0ABU7XFU8_9HYPH</name>
<dbReference type="InterPro" id="IPR052382">
    <property type="entry name" value="ABHD10_acyl-thioesterase"/>
</dbReference>
<evidence type="ECO:0000313" key="14">
    <source>
        <dbReference type="Proteomes" id="UP001350748"/>
    </source>
</evidence>
<evidence type="ECO:0000259" key="12">
    <source>
        <dbReference type="Pfam" id="PF12697"/>
    </source>
</evidence>
<evidence type="ECO:0000256" key="6">
    <source>
        <dbReference type="ARBA" id="ARBA00041520"/>
    </source>
</evidence>
<dbReference type="Pfam" id="PF12697">
    <property type="entry name" value="Abhydrolase_6"/>
    <property type="match status" value="1"/>
</dbReference>
<evidence type="ECO:0000256" key="3">
    <source>
        <dbReference type="ARBA" id="ARBA00022946"/>
    </source>
</evidence>
<comment type="catalytic activity">
    <reaction evidence="11">
        <text>mycophenolic acid O-acyl-beta-D-glucuronide + H2O = mycophenolate + D-glucuronate + H(+)</text>
        <dbReference type="Rhea" id="RHEA:34179"/>
        <dbReference type="ChEBI" id="CHEBI:15377"/>
        <dbReference type="ChEBI" id="CHEBI:15378"/>
        <dbReference type="ChEBI" id="CHEBI:58720"/>
        <dbReference type="ChEBI" id="CHEBI:62932"/>
        <dbReference type="ChEBI" id="CHEBI:66982"/>
        <dbReference type="EC" id="3.1.1.93"/>
    </reaction>
    <physiologicalReaction direction="left-to-right" evidence="11">
        <dbReference type="Rhea" id="RHEA:34180"/>
    </physiologicalReaction>
</comment>
<keyword evidence="3" id="KW-0809">Transit peptide</keyword>
<proteinExistence type="predicted"/>
<dbReference type="EC" id="3.1.2.22" evidence="1"/>
<evidence type="ECO:0000256" key="2">
    <source>
        <dbReference type="ARBA" id="ARBA00022801"/>
    </source>
</evidence>
<evidence type="ECO:0000256" key="7">
    <source>
        <dbReference type="ARBA" id="ARBA00042645"/>
    </source>
</evidence>
<dbReference type="RefSeq" id="WP_332080866.1">
    <property type="nucleotide sequence ID" value="NZ_JAZHYN010000010.1"/>
</dbReference>
<dbReference type="GO" id="GO:0016787">
    <property type="term" value="F:hydrolase activity"/>
    <property type="evidence" value="ECO:0007669"/>
    <property type="project" value="UniProtKB-KW"/>
</dbReference>
<dbReference type="InterPro" id="IPR000073">
    <property type="entry name" value="AB_hydrolase_1"/>
</dbReference>
<protein>
    <recommendedName>
        <fullName evidence="5">Palmitoyl-protein thioesterase ABHD10, mitochondrial</fullName>
        <ecNumber evidence="4">3.1.1.93</ecNumber>
        <ecNumber evidence="1">3.1.2.22</ecNumber>
    </recommendedName>
    <alternativeName>
        <fullName evidence="7">Acyl-protein thioesterase ABHD10</fullName>
    </alternativeName>
    <alternativeName>
        <fullName evidence="8">Alpha/beta hydrolase domain-containing protein 10</fullName>
    </alternativeName>
    <alternativeName>
        <fullName evidence="6">Mycophenolic acid acyl-glucuronide esterase, mitochondrial</fullName>
    </alternativeName>
</protein>
<evidence type="ECO:0000256" key="10">
    <source>
        <dbReference type="ARBA" id="ARBA00047409"/>
    </source>
</evidence>